<dbReference type="GO" id="GO:0003677">
    <property type="term" value="F:DNA binding"/>
    <property type="evidence" value="ECO:0007669"/>
    <property type="project" value="UniProtKB-KW"/>
</dbReference>
<dbReference type="SUPFAM" id="SSF46785">
    <property type="entry name" value="Winged helix' DNA-binding domain"/>
    <property type="match status" value="1"/>
</dbReference>
<organism evidence="9 10">
    <name type="scientific">Paenibacillus rigui</name>
    <dbReference type="NCBI Taxonomy" id="554312"/>
    <lineage>
        <taxon>Bacteria</taxon>
        <taxon>Bacillati</taxon>
        <taxon>Bacillota</taxon>
        <taxon>Bacilli</taxon>
        <taxon>Bacillales</taxon>
        <taxon>Paenibacillaceae</taxon>
        <taxon>Paenibacillus</taxon>
    </lineage>
</organism>
<evidence type="ECO:0000256" key="3">
    <source>
        <dbReference type="ARBA" id="ARBA00022576"/>
    </source>
</evidence>
<dbReference type="Gene3D" id="1.10.10.10">
    <property type="entry name" value="Winged helix-like DNA-binding domain superfamily/Winged helix DNA-binding domain"/>
    <property type="match status" value="1"/>
</dbReference>
<sequence length="494" mass="56876">MQFQIPFHSYSGKYATKRLALYHAIRDSIIHLVLPYRTKLPSSRALAALYEVSRGTVNQVYDILSSEGYLSSEAGRGTFVSYQEDRLEPQKVKEDAYRLSAWGERLSRVLPQSWEQLHTDGERWVVDFHAFASDPDWFPGDEWNRCLHEQARRLRHSDPRHAAVSTLGDDELRECIAQYLRRARGIAVPSEQIAIVNGSMQFIALIIQLFINENDRVIVENPGYAGVRSAVQAAGGQCVPVDVDEHGIVPGNWDGSMAFITPNRQFPTGVVLPMERRQQLLKWAYERDAILIEDDYDSEFRHRGKSLEPLKVLDREERVIYIGSFTKTLLPSVRIGYAVLPPALVAPFTKAKALYERQPTNLLEQRTLAAWMQNGQYERHLRRMKRIYGKKFYKLHELLLSRLSSLFAWVAGDAGLHIFGWWRGTREQYVQFAAQCKAEGIRWSEIETTDSVGREPRYGAYFHFPHLREEAMVYGVNRMEEIAVELGLQEQTLK</sequence>
<dbReference type="SUPFAM" id="SSF53383">
    <property type="entry name" value="PLP-dependent transferases"/>
    <property type="match status" value="1"/>
</dbReference>
<reference evidence="9 10" key="1">
    <citation type="submission" date="2017-07" db="EMBL/GenBank/DDBJ databases">
        <title>Genome sequencing and assembly of Paenibacillus rigui.</title>
        <authorList>
            <person name="Mayilraj S."/>
        </authorList>
    </citation>
    <scope>NUCLEOTIDE SEQUENCE [LARGE SCALE GENOMIC DNA]</scope>
    <source>
        <strain evidence="9 10">JCM 16352</strain>
    </source>
</reference>
<dbReference type="InterPro" id="IPR000524">
    <property type="entry name" value="Tscrpt_reg_HTH_GntR"/>
</dbReference>
<dbReference type="Proteomes" id="UP000215509">
    <property type="component" value="Unassembled WGS sequence"/>
</dbReference>
<keyword evidence="3" id="KW-0808">Transferase</keyword>
<keyword evidence="4" id="KW-0663">Pyridoxal phosphate</keyword>
<accession>A0A229UV84</accession>
<dbReference type="InterPro" id="IPR004839">
    <property type="entry name" value="Aminotransferase_I/II_large"/>
</dbReference>
<evidence type="ECO:0000256" key="2">
    <source>
        <dbReference type="ARBA" id="ARBA00005384"/>
    </source>
</evidence>
<dbReference type="Pfam" id="PF00392">
    <property type="entry name" value="GntR"/>
    <property type="match status" value="1"/>
</dbReference>
<evidence type="ECO:0000313" key="10">
    <source>
        <dbReference type="Proteomes" id="UP000215509"/>
    </source>
</evidence>
<dbReference type="GO" id="GO:0030170">
    <property type="term" value="F:pyridoxal phosphate binding"/>
    <property type="evidence" value="ECO:0007669"/>
    <property type="project" value="InterPro"/>
</dbReference>
<dbReference type="PANTHER" id="PTHR46577:SF1">
    <property type="entry name" value="HTH-TYPE TRANSCRIPTIONAL REGULATORY PROTEIN GABR"/>
    <property type="match status" value="1"/>
</dbReference>
<dbReference type="SMART" id="SM00345">
    <property type="entry name" value="HTH_GNTR"/>
    <property type="match status" value="1"/>
</dbReference>
<comment type="similarity">
    <text evidence="2">In the C-terminal section; belongs to the class-I pyridoxal-phosphate-dependent aminotransferase family.</text>
</comment>
<keyword evidence="6" id="KW-0238">DNA-binding</keyword>
<keyword evidence="10" id="KW-1185">Reference proteome</keyword>
<dbReference type="InterPro" id="IPR051446">
    <property type="entry name" value="HTH_trans_reg/aminotransferase"/>
</dbReference>
<dbReference type="PROSITE" id="PS50949">
    <property type="entry name" value="HTH_GNTR"/>
    <property type="match status" value="1"/>
</dbReference>
<dbReference type="RefSeq" id="WP_094014060.1">
    <property type="nucleotide sequence ID" value="NZ_NMQW01000008.1"/>
</dbReference>
<gene>
    <name evidence="9" type="ORF">CF651_06680</name>
</gene>
<evidence type="ECO:0000256" key="5">
    <source>
        <dbReference type="ARBA" id="ARBA00023015"/>
    </source>
</evidence>
<dbReference type="CDD" id="cd00609">
    <property type="entry name" value="AAT_like"/>
    <property type="match status" value="1"/>
</dbReference>
<protein>
    <submittedName>
        <fullName evidence="9">Transcriptional regulator</fullName>
    </submittedName>
</protein>
<keyword evidence="5" id="KW-0805">Transcription regulation</keyword>
<proteinExistence type="inferred from homology"/>
<dbReference type="Pfam" id="PF00155">
    <property type="entry name" value="Aminotran_1_2"/>
    <property type="match status" value="1"/>
</dbReference>
<dbReference type="AlphaFoldDB" id="A0A229UV84"/>
<evidence type="ECO:0000313" key="9">
    <source>
        <dbReference type="EMBL" id="OXM87312.1"/>
    </source>
</evidence>
<dbReference type="InterPro" id="IPR036388">
    <property type="entry name" value="WH-like_DNA-bd_sf"/>
</dbReference>
<dbReference type="InterPro" id="IPR036390">
    <property type="entry name" value="WH_DNA-bd_sf"/>
</dbReference>
<keyword evidence="7" id="KW-0804">Transcription</keyword>
<name>A0A229UV84_9BACL</name>
<comment type="caution">
    <text evidence="9">The sequence shown here is derived from an EMBL/GenBank/DDBJ whole genome shotgun (WGS) entry which is preliminary data.</text>
</comment>
<evidence type="ECO:0000256" key="4">
    <source>
        <dbReference type="ARBA" id="ARBA00022898"/>
    </source>
</evidence>
<dbReference type="GO" id="GO:0008483">
    <property type="term" value="F:transaminase activity"/>
    <property type="evidence" value="ECO:0007669"/>
    <property type="project" value="UniProtKB-KW"/>
</dbReference>
<dbReference type="GO" id="GO:0003700">
    <property type="term" value="F:DNA-binding transcription factor activity"/>
    <property type="evidence" value="ECO:0007669"/>
    <property type="project" value="InterPro"/>
</dbReference>
<evidence type="ECO:0000256" key="1">
    <source>
        <dbReference type="ARBA" id="ARBA00001933"/>
    </source>
</evidence>
<evidence type="ECO:0000259" key="8">
    <source>
        <dbReference type="PROSITE" id="PS50949"/>
    </source>
</evidence>
<dbReference type="InterPro" id="IPR015421">
    <property type="entry name" value="PyrdxlP-dep_Trfase_major"/>
</dbReference>
<dbReference type="PRINTS" id="PR00035">
    <property type="entry name" value="HTHGNTR"/>
</dbReference>
<dbReference type="Gene3D" id="3.40.640.10">
    <property type="entry name" value="Type I PLP-dependent aspartate aminotransferase-like (Major domain)"/>
    <property type="match status" value="1"/>
</dbReference>
<dbReference type="PANTHER" id="PTHR46577">
    <property type="entry name" value="HTH-TYPE TRANSCRIPTIONAL REGULATORY PROTEIN GABR"/>
    <property type="match status" value="1"/>
</dbReference>
<dbReference type="CDD" id="cd07377">
    <property type="entry name" value="WHTH_GntR"/>
    <property type="match status" value="1"/>
</dbReference>
<dbReference type="EMBL" id="NMQW01000008">
    <property type="protein sequence ID" value="OXM87312.1"/>
    <property type="molecule type" value="Genomic_DNA"/>
</dbReference>
<dbReference type="OrthoDB" id="9808770at2"/>
<evidence type="ECO:0000256" key="7">
    <source>
        <dbReference type="ARBA" id="ARBA00023163"/>
    </source>
</evidence>
<dbReference type="InterPro" id="IPR015424">
    <property type="entry name" value="PyrdxlP-dep_Trfase"/>
</dbReference>
<feature type="domain" description="HTH gntR-type" evidence="8">
    <location>
        <begin position="15"/>
        <end position="83"/>
    </location>
</feature>
<evidence type="ECO:0000256" key="6">
    <source>
        <dbReference type="ARBA" id="ARBA00023125"/>
    </source>
</evidence>
<keyword evidence="3" id="KW-0032">Aminotransferase</keyword>
<comment type="cofactor">
    <cofactor evidence="1">
        <name>pyridoxal 5'-phosphate</name>
        <dbReference type="ChEBI" id="CHEBI:597326"/>
    </cofactor>
</comment>